<proteinExistence type="predicted"/>
<protein>
    <submittedName>
        <fullName evidence="2">Uncharacterized protein</fullName>
    </submittedName>
</protein>
<dbReference type="AlphaFoldDB" id="A0AAD7XL83"/>
<reference evidence="2" key="1">
    <citation type="submission" date="2023-01" db="EMBL/GenBank/DDBJ databases">
        <title>Metagenome sequencing of chrysophaentin producing Chrysophaeum taylorii.</title>
        <authorList>
            <person name="Davison J."/>
            <person name="Bewley C."/>
        </authorList>
    </citation>
    <scope>NUCLEOTIDE SEQUENCE</scope>
    <source>
        <strain evidence="2">NIES-1699</strain>
    </source>
</reference>
<comment type="caution">
    <text evidence="2">The sequence shown here is derived from an EMBL/GenBank/DDBJ whole genome shotgun (WGS) entry which is preliminary data.</text>
</comment>
<feature type="region of interest" description="Disordered" evidence="1">
    <location>
        <begin position="173"/>
        <end position="203"/>
    </location>
</feature>
<dbReference type="Pfam" id="PF07004">
    <property type="entry name" value="SHIPPO-rpt"/>
    <property type="match status" value="1"/>
</dbReference>
<dbReference type="EMBL" id="JAQMWT010000340">
    <property type="protein sequence ID" value="KAJ8604060.1"/>
    <property type="molecule type" value="Genomic_DNA"/>
</dbReference>
<gene>
    <name evidence="2" type="ORF">CTAYLR_001745</name>
</gene>
<name>A0AAD7XL83_9STRA</name>
<organism evidence="2 3">
    <name type="scientific">Chrysophaeum taylorii</name>
    <dbReference type="NCBI Taxonomy" id="2483200"/>
    <lineage>
        <taxon>Eukaryota</taxon>
        <taxon>Sar</taxon>
        <taxon>Stramenopiles</taxon>
        <taxon>Ochrophyta</taxon>
        <taxon>Pelagophyceae</taxon>
        <taxon>Pelagomonadales</taxon>
        <taxon>Pelagomonadaceae</taxon>
        <taxon>Chrysophaeum</taxon>
    </lineage>
</organism>
<accession>A0AAD7XL83</accession>
<evidence type="ECO:0000313" key="2">
    <source>
        <dbReference type="EMBL" id="KAJ8604060.1"/>
    </source>
</evidence>
<keyword evidence="3" id="KW-1185">Reference proteome</keyword>
<dbReference type="Proteomes" id="UP001230188">
    <property type="component" value="Unassembled WGS sequence"/>
</dbReference>
<evidence type="ECO:0000313" key="3">
    <source>
        <dbReference type="Proteomes" id="UP001230188"/>
    </source>
</evidence>
<sequence>MAAHQGVGSLYRTLCAAADYDRPRDLTKERLVILERLGYIHRKKRVELNRNHGLLARKRAPPPRRDTLRESREWRDQRRRVALAMEMGKTVEKIARLQKRGESVPTQIWTELDRVSRAPHHQPPGPPPGPGAYLPLATTNAAPAITMAPQLDRARGFASVALLDNPGPGVFYNPRRDLNHDAPAFSFGRAPRRAQSKNSSSSL</sequence>
<evidence type="ECO:0000256" key="1">
    <source>
        <dbReference type="SAM" id="MobiDB-lite"/>
    </source>
</evidence>
<dbReference type="InterPro" id="IPR010736">
    <property type="entry name" value="SHIPPO-rpt"/>
</dbReference>